<name>A0A7S0GPZ5_9EUKA</name>
<evidence type="ECO:0000313" key="1">
    <source>
        <dbReference type="EMBL" id="CAD8433282.1"/>
    </source>
</evidence>
<dbReference type="AlphaFoldDB" id="A0A7S0GPZ5"/>
<gene>
    <name evidence="1" type="ORF">LAMO00422_LOCUS2526</name>
</gene>
<dbReference type="EMBL" id="HBEM01003593">
    <property type="protein sequence ID" value="CAD8433282.1"/>
    <property type="molecule type" value="Transcribed_RNA"/>
</dbReference>
<reference evidence="1" key="1">
    <citation type="submission" date="2021-01" db="EMBL/GenBank/DDBJ databases">
        <authorList>
            <person name="Corre E."/>
            <person name="Pelletier E."/>
            <person name="Niang G."/>
            <person name="Scheremetjew M."/>
            <person name="Finn R."/>
            <person name="Kale V."/>
            <person name="Holt S."/>
            <person name="Cochrane G."/>
            <person name="Meng A."/>
            <person name="Brown T."/>
            <person name="Cohen L."/>
        </authorList>
    </citation>
    <scope>NUCLEOTIDE SEQUENCE</scope>
    <source>
        <strain evidence="1">CCMP2058</strain>
    </source>
</reference>
<organism evidence="1">
    <name type="scientific">Amorphochlora amoebiformis</name>
    <dbReference type="NCBI Taxonomy" id="1561963"/>
    <lineage>
        <taxon>Eukaryota</taxon>
        <taxon>Sar</taxon>
        <taxon>Rhizaria</taxon>
        <taxon>Cercozoa</taxon>
        <taxon>Chlorarachniophyceae</taxon>
        <taxon>Amorphochlora</taxon>
    </lineage>
</organism>
<proteinExistence type="predicted"/>
<accession>A0A7S0GPZ5</accession>
<protein>
    <submittedName>
        <fullName evidence="1">Uncharacterized protein</fullName>
    </submittedName>
</protein>
<sequence length="239" mass="26865">MYMCVRGVGAGLVGMWKRTGTELFVRTRAQKIGTFIETGVGEFTSIRMIMVIARNFVGDMELKMARKVFPRRQLELELRHYPDTPTYPTLLIDMGMVDPALSAVDLAMHTTWSSATRPPWTPRMPTLCRRRLTSPAQARYRAFRRQATNDSGATAMYASVIAQTILDKVGGVDAQNIAHNWEIGPLYTPAALLAIRVTQFLDSKDRSYDQSCPPAKTTATLTIRPNHRGNGYHQRLSRC</sequence>